<dbReference type="Proteomes" id="UP000250140">
    <property type="component" value="Unassembled WGS sequence"/>
</dbReference>
<protein>
    <submittedName>
        <fullName evidence="1">Uncharacterized protein</fullName>
    </submittedName>
</protein>
<gene>
    <name evidence="1" type="ORF">AOQ84DRAFT_388167</name>
</gene>
<organism evidence="1 2">
    <name type="scientific">Glonium stellatum</name>
    <dbReference type="NCBI Taxonomy" id="574774"/>
    <lineage>
        <taxon>Eukaryota</taxon>
        <taxon>Fungi</taxon>
        <taxon>Dikarya</taxon>
        <taxon>Ascomycota</taxon>
        <taxon>Pezizomycotina</taxon>
        <taxon>Dothideomycetes</taxon>
        <taxon>Pleosporomycetidae</taxon>
        <taxon>Gloniales</taxon>
        <taxon>Gloniaceae</taxon>
        <taxon>Glonium</taxon>
    </lineage>
</organism>
<keyword evidence="2" id="KW-1185">Reference proteome</keyword>
<accession>A0A8E2JTX3</accession>
<name>A0A8E2JTX3_9PEZI</name>
<sequence>MVVGVGMAWHGMGVFGVGGIGWCGVAWRSGLTDGYYEGNGDGWQNASDDTTAQTADILECGNLA</sequence>
<dbReference type="AlphaFoldDB" id="A0A8E2JTX3"/>
<proteinExistence type="predicted"/>
<evidence type="ECO:0000313" key="1">
    <source>
        <dbReference type="EMBL" id="OCL09449.1"/>
    </source>
</evidence>
<dbReference type="EMBL" id="KV749438">
    <property type="protein sequence ID" value="OCL09449.1"/>
    <property type="molecule type" value="Genomic_DNA"/>
</dbReference>
<evidence type="ECO:0000313" key="2">
    <source>
        <dbReference type="Proteomes" id="UP000250140"/>
    </source>
</evidence>
<reference evidence="1 2" key="1">
    <citation type="journal article" date="2016" name="Nat. Commun.">
        <title>Ectomycorrhizal ecology is imprinted in the genome of the dominant symbiotic fungus Cenococcum geophilum.</title>
        <authorList>
            <consortium name="DOE Joint Genome Institute"/>
            <person name="Peter M."/>
            <person name="Kohler A."/>
            <person name="Ohm R.A."/>
            <person name="Kuo A."/>
            <person name="Krutzmann J."/>
            <person name="Morin E."/>
            <person name="Arend M."/>
            <person name="Barry K.W."/>
            <person name="Binder M."/>
            <person name="Choi C."/>
            <person name="Clum A."/>
            <person name="Copeland A."/>
            <person name="Grisel N."/>
            <person name="Haridas S."/>
            <person name="Kipfer T."/>
            <person name="LaButti K."/>
            <person name="Lindquist E."/>
            <person name="Lipzen A."/>
            <person name="Maire R."/>
            <person name="Meier B."/>
            <person name="Mihaltcheva S."/>
            <person name="Molinier V."/>
            <person name="Murat C."/>
            <person name="Poggeler S."/>
            <person name="Quandt C.A."/>
            <person name="Sperisen C."/>
            <person name="Tritt A."/>
            <person name="Tisserant E."/>
            <person name="Crous P.W."/>
            <person name="Henrissat B."/>
            <person name="Nehls U."/>
            <person name="Egli S."/>
            <person name="Spatafora J.W."/>
            <person name="Grigoriev I.V."/>
            <person name="Martin F.M."/>
        </authorList>
    </citation>
    <scope>NUCLEOTIDE SEQUENCE [LARGE SCALE GENOMIC DNA]</scope>
    <source>
        <strain evidence="1 2">CBS 207.34</strain>
    </source>
</reference>